<reference evidence="1" key="2">
    <citation type="journal article" date="2022" name="New Phytol.">
        <title>Evolutionary transition to the ectomycorrhizal habit in the genomes of a hyperdiverse lineage of mushroom-forming fungi.</title>
        <authorList>
            <person name="Looney B."/>
            <person name="Miyauchi S."/>
            <person name="Morin E."/>
            <person name="Drula E."/>
            <person name="Courty P.E."/>
            <person name="Kohler A."/>
            <person name="Kuo A."/>
            <person name="LaButti K."/>
            <person name="Pangilinan J."/>
            <person name="Lipzen A."/>
            <person name="Riley R."/>
            <person name="Andreopoulos W."/>
            <person name="He G."/>
            <person name="Johnson J."/>
            <person name="Nolan M."/>
            <person name="Tritt A."/>
            <person name="Barry K.W."/>
            <person name="Grigoriev I.V."/>
            <person name="Nagy L.G."/>
            <person name="Hibbett D."/>
            <person name="Henrissat B."/>
            <person name="Matheny P.B."/>
            <person name="Labbe J."/>
            <person name="Martin F.M."/>
        </authorList>
    </citation>
    <scope>NUCLEOTIDE SEQUENCE</scope>
    <source>
        <strain evidence="1">FP105234-sp</strain>
    </source>
</reference>
<accession>A0ACB8RGM0</accession>
<sequence length="495" mass="53467">MASDPHLLTNVLADSQEYHKHLLVLLDIYAAPTLLSLSAYAAAAPAPVARAVLAVAGSFAGADDALRRYADSVEVWEGELRALKGLDEEVGRAVRDRDILVTRLFEQSKTQLSKTSVRSGSNVHLDAVQTELRASEVRLAARKKKLDEGRVGAIRRGLEVRCSMMVECGRTWIQMGEAGLRVLEGIEGHEDADPFRDWGKTASTKSAKTRRPGDSNNQILFPRIATVSRIPTTKGGGTSAGDHLSCAEPAPSSSSGHKTQPSVAANGEIPTIRHSQTPISPITSPLLRAFQGRDPSPSIAPSSVPEDTSDIPTPPLITQSAPTPSPSSSPPQSTSLAVAPPDAQPPTPTVAQLDTARAQIQALAKQEERGRDELQMYSLQLAAANAEILRAQTLLDQEARHREEAEARAEEGQAVAHKLREELVMQRAREEGRREGFRAGFERAGEIDVVPGAPESKDDEENGESPSRMSCNPLYLPRDLPYLPRRDLSSQLCNP</sequence>
<evidence type="ECO:0000313" key="2">
    <source>
        <dbReference type="Proteomes" id="UP000814033"/>
    </source>
</evidence>
<name>A0ACB8RGM0_9AGAM</name>
<keyword evidence="2" id="KW-1185">Reference proteome</keyword>
<dbReference type="EMBL" id="MU276035">
    <property type="protein sequence ID" value="KAI0043052.1"/>
    <property type="molecule type" value="Genomic_DNA"/>
</dbReference>
<gene>
    <name evidence="1" type="ORF">FA95DRAFT_1575350</name>
</gene>
<evidence type="ECO:0000313" key="1">
    <source>
        <dbReference type="EMBL" id="KAI0043052.1"/>
    </source>
</evidence>
<protein>
    <submittedName>
        <fullName evidence="1">Uncharacterized protein</fullName>
    </submittedName>
</protein>
<dbReference type="Proteomes" id="UP000814033">
    <property type="component" value="Unassembled WGS sequence"/>
</dbReference>
<reference evidence="1" key="1">
    <citation type="submission" date="2021-02" db="EMBL/GenBank/DDBJ databases">
        <authorList>
            <consortium name="DOE Joint Genome Institute"/>
            <person name="Ahrendt S."/>
            <person name="Looney B.P."/>
            <person name="Miyauchi S."/>
            <person name="Morin E."/>
            <person name="Drula E."/>
            <person name="Courty P.E."/>
            <person name="Chicoki N."/>
            <person name="Fauchery L."/>
            <person name="Kohler A."/>
            <person name="Kuo A."/>
            <person name="Labutti K."/>
            <person name="Pangilinan J."/>
            <person name="Lipzen A."/>
            <person name="Riley R."/>
            <person name="Andreopoulos W."/>
            <person name="He G."/>
            <person name="Johnson J."/>
            <person name="Barry K.W."/>
            <person name="Grigoriev I.V."/>
            <person name="Nagy L."/>
            <person name="Hibbett D."/>
            <person name="Henrissat B."/>
            <person name="Matheny P.B."/>
            <person name="Labbe J."/>
            <person name="Martin F."/>
        </authorList>
    </citation>
    <scope>NUCLEOTIDE SEQUENCE</scope>
    <source>
        <strain evidence="1">FP105234-sp</strain>
    </source>
</reference>
<comment type="caution">
    <text evidence="1">The sequence shown here is derived from an EMBL/GenBank/DDBJ whole genome shotgun (WGS) entry which is preliminary data.</text>
</comment>
<organism evidence="1 2">
    <name type="scientific">Auriscalpium vulgare</name>
    <dbReference type="NCBI Taxonomy" id="40419"/>
    <lineage>
        <taxon>Eukaryota</taxon>
        <taxon>Fungi</taxon>
        <taxon>Dikarya</taxon>
        <taxon>Basidiomycota</taxon>
        <taxon>Agaricomycotina</taxon>
        <taxon>Agaricomycetes</taxon>
        <taxon>Russulales</taxon>
        <taxon>Auriscalpiaceae</taxon>
        <taxon>Auriscalpium</taxon>
    </lineage>
</organism>
<proteinExistence type="predicted"/>